<dbReference type="Gene3D" id="2.30.30.90">
    <property type="match status" value="1"/>
</dbReference>
<keyword evidence="8" id="KW-0238">DNA-binding</keyword>
<dbReference type="Pfam" id="PF02742">
    <property type="entry name" value="Fe_dep_repr_C"/>
    <property type="match status" value="1"/>
</dbReference>
<dbReference type="Proteomes" id="UP000317371">
    <property type="component" value="Unassembled WGS sequence"/>
</dbReference>
<comment type="subunit">
    <text evidence="3">Homodimer.</text>
</comment>
<accession>A0A540VM84</accession>
<evidence type="ECO:0000256" key="4">
    <source>
        <dbReference type="ARBA" id="ARBA00022490"/>
    </source>
</evidence>
<reference evidence="15 16" key="1">
    <citation type="submission" date="2019-06" db="EMBL/GenBank/DDBJ databases">
        <title>Genome sequence of Litorilinea aerophila BAA-2444.</title>
        <authorList>
            <person name="Maclea K.S."/>
            <person name="Maurais E.G."/>
            <person name="Iannazzi L.C."/>
        </authorList>
    </citation>
    <scope>NUCLEOTIDE SEQUENCE [LARGE SCALE GENOMIC DNA]</scope>
    <source>
        <strain evidence="15 16">ATCC BAA-2444</strain>
    </source>
</reference>
<dbReference type="GO" id="GO:0046983">
    <property type="term" value="F:protein dimerization activity"/>
    <property type="evidence" value="ECO:0007669"/>
    <property type="project" value="InterPro"/>
</dbReference>
<dbReference type="PANTHER" id="PTHR33238:SF11">
    <property type="entry name" value="TRANSCRIPTIONAL REGULATOR MNTR"/>
    <property type="match status" value="1"/>
</dbReference>
<comment type="subcellular location">
    <subcellularLocation>
        <location evidence="1">Cytoplasm</location>
    </subcellularLocation>
</comment>
<evidence type="ECO:0000313" key="15">
    <source>
        <dbReference type="EMBL" id="TQE97806.1"/>
    </source>
</evidence>
<dbReference type="PROSITE" id="PS50944">
    <property type="entry name" value="HTH_DTXR"/>
    <property type="match status" value="1"/>
</dbReference>
<organism evidence="15 16">
    <name type="scientific">Litorilinea aerophila</name>
    <dbReference type="NCBI Taxonomy" id="1204385"/>
    <lineage>
        <taxon>Bacteria</taxon>
        <taxon>Bacillati</taxon>
        <taxon>Chloroflexota</taxon>
        <taxon>Caldilineae</taxon>
        <taxon>Caldilineales</taxon>
        <taxon>Caldilineaceae</taxon>
        <taxon>Litorilinea</taxon>
    </lineage>
</organism>
<evidence type="ECO:0000256" key="3">
    <source>
        <dbReference type="ARBA" id="ARBA00011738"/>
    </source>
</evidence>
<dbReference type="SUPFAM" id="SSF47979">
    <property type="entry name" value="Iron-dependent repressor protein, dimerization domain"/>
    <property type="match status" value="1"/>
</dbReference>
<dbReference type="EMBL" id="VIGC01000001">
    <property type="protein sequence ID" value="TQE97806.1"/>
    <property type="molecule type" value="Genomic_DNA"/>
</dbReference>
<keyword evidence="16" id="KW-1185">Reference proteome</keyword>
<evidence type="ECO:0000313" key="16">
    <source>
        <dbReference type="Proteomes" id="UP000317371"/>
    </source>
</evidence>
<dbReference type="InterPro" id="IPR022689">
    <property type="entry name" value="Iron_dep_repressor"/>
</dbReference>
<dbReference type="SMART" id="SM00529">
    <property type="entry name" value="HTH_DTXR"/>
    <property type="match status" value="1"/>
</dbReference>
<dbReference type="OrthoDB" id="9791355at2"/>
<evidence type="ECO:0000256" key="2">
    <source>
        <dbReference type="ARBA" id="ARBA00007871"/>
    </source>
</evidence>
<dbReference type="AlphaFoldDB" id="A0A540VM84"/>
<keyword evidence="10" id="KW-0804">Transcription</keyword>
<dbReference type="Gene3D" id="1.10.10.10">
    <property type="entry name" value="Winged helix-like DNA-binding domain superfamily/Winged helix DNA-binding domain"/>
    <property type="match status" value="1"/>
</dbReference>
<evidence type="ECO:0000256" key="7">
    <source>
        <dbReference type="ARBA" id="ARBA00023015"/>
    </source>
</evidence>
<dbReference type="GO" id="GO:0005737">
    <property type="term" value="C:cytoplasm"/>
    <property type="evidence" value="ECO:0007669"/>
    <property type="project" value="UniProtKB-SubCell"/>
</dbReference>
<evidence type="ECO:0000256" key="12">
    <source>
        <dbReference type="ARBA" id="ARBA00032593"/>
    </source>
</evidence>
<evidence type="ECO:0000256" key="11">
    <source>
        <dbReference type="ARBA" id="ARBA00023211"/>
    </source>
</evidence>
<dbReference type="Pfam" id="PF01325">
    <property type="entry name" value="Fe_dep_repress"/>
    <property type="match status" value="1"/>
</dbReference>
<dbReference type="RefSeq" id="WP_141608016.1">
    <property type="nucleotide sequence ID" value="NZ_VIGC02000001.1"/>
</dbReference>
<dbReference type="InterPro" id="IPR007167">
    <property type="entry name" value="Fe-transptr_FeoA-like"/>
</dbReference>
<gene>
    <name evidence="15" type="ORF">FKZ61_00025</name>
</gene>
<keyword evidence="7" id="KW-0805">Transcription regulation</keyword>
<dbReference type="InterPro" id="IPR001367">
    <property type="entry name" value="Fe_dep_repressor"/>
</dbReference>
<dbReference type="GO" id="GO:0003700">
    <property type="term" value="F:DNA-binding transcription factor activity"/>
    <property type="evidence" value="ECO:0007669"/>
    <property type="project" value="InterPro"/>
</dbReference>
<feature type="compositionally biased region" description="Low complexity" evidence="13">
    <location>
        <begin position="229"/>
        <end position="240"/>
    </location>
</feature>
<feature type="domain" description="HTH dtxR-type" evidence="14">
    <location>
        <begin position="13"/>
        <end position="74"/>
    </location>
</feature>
<protein>
    <recommendedName>
        <fullName evidence="12">Manganese transport regulator</fullName>
    </recommendedName>
</protein>
<dbReference type="SUPFAM" id="SSF46785">
    <property type="entry name" value="Winged helix' DNA-binding domain"/>
    <property type="match status" value="1"/>
</dbReference>
<dbReference type="Pfam" id="PF04023">
    <property type="entry name" value="FeoA"/>
    <property type="match status" value="1"/>
</dbReference>
<evidence type="ECO:0000256" key="8">
    <source>
        <dbReference type="ARBA" id="ARBA00023125"/>
    </source>
</evidence>
<evidence type="ECO:0000256" key="10">
    <source>
        <dbReference type="ARBA" id="ARBA00023163"/>
    </source>
</evidence>
<dbReference type="PANTHER" id="PTHR33238">
    <property type="entry name" value="IRON (METAL) DEPENDENT REPRESSOR, DTXR FAMILY"/>
    <property type="match status" value="1"/>
</dbReference>
<dbReference type="InterPro" id="IPR038157">
    <property type="entry name" value="FeoA_core_dom"/>
</dbReference>
<sequence length="262" mass="29171">MTKNQFLDRPKTLTSAHEDYLKAVYLLQSQGKEVTNSALANHLEISPASATNMIKKLAELKLVEYTPYQSISLTPAGEQVALEVLRHHRLLELYLHQELKLPWDQVHAEAERLEHVISEALEDAISLALGNPTVDPHGDPIPSKKGKITEVEGIPLSQAELHVPYRLVRVLMQDEERLRYLGSLGLYINAIVTLLERAPFEGPLLIDVDGTHHALAHEMAQRLLVTVAEAPPAEQSAAQPPEHHLAPPEEQEPANEKGREDV</sequence>
<dbReference type="GO" id="GO:0003677">
    <property type="term" value="F:DNA binding"/>
    <property type="evidence" value="ECO:0007669"/>
    <property type="project" value="UniProtKB-KW"/>
</dbReference>
<evidence type="ECO:0000256" key="5">
    <source>
        <dbReference type="ARBA" id="ARBA00022491"/>
    </source>
</evidence>
<dbReference type="Gene3D" id="1.10.60.10">
    <property type="entry name" value="Iron dependent repressor, metal binding and dimerisation domain"/>
    <property type="match status" value="1"/>
</dbReference>
<keyword evidence="6" id="KW-0408">Iron</keyword>
<proteinExistence type="inferred from homology"/>
<dbReference type="InterPro" id="IPR036388">
    <property type="entry name" value="WH-like_DNA-bd_sf"/>
</dbReference>
<evidence type="ECO:0000259" key="14">
    <source>
        <dbReference type="PROSITE" id="PS50944"/>
    </source>
</evidence>
<keyword evidence="11" id="KW-0464">Manganese</keyword>
<keyword evidence="5" id="KW-0678">Repressor</keyword>
<dbReference type="InParanoid" id="A0A540VM84"/>
<dbReference type="InterPro" id="IPR036390">
    <property type="entry name" value="WH_DNA-bd_sf"/>
</dbReference>
<dbReference type="InterPro" id="IPR036421">
    <property type="entry name" value="Fe_dep_repressor_sf"/>
</dbReference>
<evidence type="ECO:0000256" key="13">
    <source>
        <dbReference type="SAM" id="MobiDB-lite"/>
    </source>
</evidence>
<dbReference type="InterPro" id="IPR008988">
    <property type="entry name" value="Transcriptional_repressor_C"/>
</dbReference>
<evidence type="ECO:0000256" key="1">
    <source>
        <dbReference type="ARBA" id="ARBA00004496"/>
    </source>
</evidence>
<dbReference type="InterPro" id="IPR022687">
    <property type="entry name" value="HTH_DTXR"/>
</dbReference>
<dbReference type="SUPFAM" id="SSF50037">
    <property type="entry name" value="C-terminal domain of transcriptional repressors"/>
    <property type="match status" value="1"/>
</dbReference>
<dbReference type="GO" id="GO:0046914">
    <property type="term" value="F:transition metal ion binding"/>
    <property type="evidence" value="ECO:0007669"/>
    <property type="project" value="InterPro"/>
</dbReference>
<keyword evidence="4" id="KW-0963">Cytoplasm</keyword>
<keyword evidence="9" id="KW-0010">Activator</keyword>
<name>A0A540VM84_9CHLR</name>
<comment type="caution">
    <text evidence="15">The sequence shown here is derived from an EMBL/GenBank/DDBJ whole genome shotgun (WGS) entry which is preliminary data.</text>
</comment>
<feature type="region of interest" description="Disordered" evidence="13">
    <location>
        <begin position="229"/>
        <end position="262"/>
    </location>
</feature>
<evidence type="ECO:0000256" key="6">
    <source>
        <dbReference type="ARBA" id="ARBA00023004"/>
    </source>
</evidence>
<dbReference type="SMART" id="SM00899">
    <property type="entry name" value="FeoA"/>
    <property type="match status" value="1"/>
</dbReference>
<evidence type="ECO:0000256" key="9">
    <source>
        <dbReference type="ARBA" id="ARBA00023159"/>
    </source>
</evidence>
<comment type="similarity">
    <text evidence="2">Belongs to the DtxR/MntR family.</text>
</comment>
<dbReference type="InterPro" id="IPR050536">
    <property type="entry name" value="DtxR_MntR_Metal-Reg"/>
</dbReference>